<dbReference type="Pfam" id="PF03120">
    <property type="entry name" value="OB_DNA_ligase"/>
    <property type="match status" value="1"/>
</dbReference>
<dbReference type="PIRSF" id="PIRSF001604">
    <property type="entry name" value="LigA"/>
    <property type="match status" value="1"/>
</dbReference>
<dbReference type="RefSeq" id="WP_054966128.1">
    <property type="nucleotide sequence ID" value="NZ_FMUN01000003.1"/>
</dbReference>
<dbReference type="Gene3D" id="6.20.10.30">
    <property type="match status" value="1"/>
</dbReference>
<feature type="binding site" evidence="14">
    <location>
        <position position="413"/>
    </location>
    <ligand>
        <name>Zn(2+)</name>
        <dbReference type="ChEBI" id="CHEBI:29105"/>
    </ligand>
</feature>
<feature type="binding site" evidence="14">
    <location>
        <position position="416"/>
    </location>
    <ligand>
        <name>Zn(2+)</name>
        <dbReference type="ChEBI" id="CHEBI:29105"/>
    </ligand>
</feature>
<dbReference type="AlphaFoldDB" id="A0A0P9C5L8"/>
<dbReference type="InterPro" id="IPR036420">
    <property type="entry name" value="BRCT_dom_sf"/>
</dbReference>
<evidence type="ECO:0000259" key="15">
    <source>
        <dbReference type="PROSITE" id="PS50172"/>
    </source>
</evidence>
<dbReference type="CDD" id="cd17748">
    <property type="entry name" value="BRCT_DNA_ligase_like"/>
    <property type="match status" value="1"/>
</dbReference>
<dbReference type="SUPFAM" id="SSF52113">
    <property type="entry name" value="BRCT domain"/>
    <property type="match status" value="1"/>
</dbReference>
<feature type="binding site" evidence="14">
    <location>
        <begin position="87"/>
        <end position="88"/>
    </location>
    <ligand>
        <name>NAD(+)</name>
        <dbReference type="ChEBI" id="CHEBI:57540"/>
    </ligand>
</feature>
<dbReference type="CDD" id="cd00114">
    <property type="entry name" value="LIGANc"/>
    <property type="match status" value="1"/>
</dbReference>
<keyword evidence="14" id="KW-0464">Manganese</keyword>
<proteinExistence type="inferred from homology"/>
<comment type="cofactor">
    <cofactor evidence="14">
        <name>Mg(2+)</name>
        <dbReference type="ChEBI" id="CHEBI:18420"/>
    </cofactor>
    <cofactor evidence="14">
        <name>Mn(2+)</name>
        <dbReference type="ChEBI" id="CHEBI:29035"/>
    </cofactor>
</comment>
<comment type="caution">
    <text evidence="14">Lacks conserved residue(s) required for the propagation of feature annotation.</text>
</comment>
<dbReference type="FunFam" id="1.10.150.20:FF:000006">
    <property type="entry name" value="DNA ligase"/>
    <property type="match status" value="1"/>
</dbReference>
<feature type="binding site" evidence="14">
    <location>
        <position position="295"/>
    </location>
    <ligand>
        <name>NAD(+)</name>
        <dbReference type="ChEBI" id="CHEBI:57540"/>
    </ligand>
</feature>
<comment type="similarity">
    <text evidence="13 14">Belongs to the NAD-dependent DNA ligase family. LigA subfamily.</text>
</comment>
<evidence type="ECO:0000256" key="9">
    <source>
        <dbReference type="ARBA" id="ARBA00022842"/>
    </source>
</evidence>
<keyword evidence="10 14" id="KW-0520">NAD</keyword>
<dbReference type="PROSITE" id="PS01055">
    <property type="entry name" value="DNA_LIGASE_N1"/>
    <property type="match status" value="1"/>
</dbReference>
<dbReference type="Gene3D" id="3.40.50.10190">
    <property type="entry name" value="BRCT domain"/>
    <property type="match status" value="1"/>
</dbReference>
<dbReference type="InterPro" id="IPR010994">
    <property type="entry name" value="RuvA_2-like"/>
</dbReference>
<dbReference type="Gene3D" id="1.10.287.610">
    <property type="entry name" value="Helix hairpin bin"/>
    <property type="match status" value="1"/>
</dbReference>
<dbReference type="SMART" id="SM00532">
    <property type="entry name" value="LIGANc"/>
    <property type="match status" value="1"/>
</dbReference>
<protein>
    <recommendedName>
        <fullName evidence="3 14">DNA ligase</fullName>
        <ecNumber evidence="2 14">6.5.1.2</ecNumber>
    </recommendedName>
    <alternativeName>
        <fullName evidence="14">Polydeoxyribonucleotide synthase [NAD(+)]</fullName>
    </alternativeName>
</protein>
<organism evidence="16 17">
    <name type="scientific">Thiohalorhabdus denitrificans</name>
    <dbReference type="NCBI Taxonomy" id="381306"/>
    <lineage>
        <taxon>Bacteria</taxon>
        <taxon>Pseudomonadati</taxon>
        <taxon>Pseudomonadota</taxon>
        <taxon>Gammaproteobacteria</taxon>
        <taxon>Thiohalorhabdales</taxon>
        <taxon>Thiohalorhabdaceae</taxon>
        <taxon>Thiohalorhabdus</taxon>
    </lineage>
</organism>
<evidence type="ECO:0000256" key="14">
    <source>
        <dbReference type="HAMAP-Rule" id="MF_01588"/>
    </source>
</evidence>
<keyword evidence="6 14" id="KW-0479">Metal-binding</keyword>
<dbReference type="SMART" id="SM00278">
    <property type="entry name" value="HhH1"/>
    <property type="match status" value="3"/>
</dbReference>
<sequence length="676" mass="75546">MADRGSDQDDYRRLQDLREQLHYHNYRYYVLDDPEIPDSEYDRLLRELQELEARHPEWVTPDSPTQRVGSAPLDEFPEIRHAVPMLSLQNAFSDQEAYDFDRRVRDLLETDEAVDYTVEPKLDGLAVSLIYEDGVLLRGGTRGDGYRGEEITSNLRTIRQIPLRLRGSGWPSRLEVRGEVYMSKAGFQRLNERRRERGEAAFANPRNAAAGSLRQLDPRITAERPLEISIYGLGEVDGDIGERHSEVLERLRGWGFPMVREVRAVRGIEACLEAYRGLLDQRHDLAYEIDGVVYKVDRFDYQEELGSIARSPRWALAHKFPALEELTRIRDIEPSVGRTGAVTPIAHLDPVEVAGATVSRASLHNQDEIDRKDVRIGDWVMVRRAGDVIPEVVKVVTDRRPPDARPYRLPDTCPVCGSQVIRPEEEAIARCTGGLSCPAQRLHTILHFASRRAMDIDGLGEKIAQQLIHRDLVHTPVDLYHLTVEDLQGLDRMAEKSATNLVNAIDASRDTTLARFIYALGILLVGEATAQGLASHYGTLDALVSADEEELQEVPDVGPAVASSIVAFLRQPHNQEVIDGLRGELRIEESGQGSTEGPDLSGLRLVLTGTLERWTRDEVRAALESRGARVTGSVSAKTDYVVAGADPGSKRDKAESLGVRILDEEGLERLLHEGAA</sequence>
<comment type="function">
    <text evidence="1 14">DNA ligase that catalyzes the formation of phosphodiester linkages between 5'-phosphoryl and 3'-hydroxyl groups in double-stranded DNA using NAD as a coenzyme and as the energy source for the reaction. It is essential for DNA replication and repair of damaged DNA.</text>
</comment>
<feature type="binding site" evidence="14">
    <location>
        <begin position="38"/>
        <end position="42"/>
    </location>
    <ligand>
        <name>NAD(+)</name>
        <dbReference type="ChEBI" id="CHEBI:57540"/>
    </ligand>
</feature>
<dbReference type="InterPro" id="IPR001679">
    <property type="entry name" value="DNA_ligase"/>
</dbReference>
<evidence type="ECO:0000256" key="8">
    <source>
        <dbReference type="ARBA" id="ARBA00022833"/>
    </source>
</evidence>
<dbReference type="OrthoDB" id="9759736at2"/>
<dbReference type="PATRIC" id="fig|381306.5.peg.285"/>
<dbReference type="FunFam" id="3.30.470.30:FF:000001">
    <property type="entry name" value="DNA ligase"/>
    <property type="match status" value="1"/>
</dbReference>
<evidence type="ECO:0000256" key="12">
    <source>
        <dbReference type="ARBA" id="ARBA00034005"/>
    </source>
</evidence>
<evidence type="ECO:0000256" key="4">
    <source>
        <dbReference type="ARBA" id="ARBA00022598"/>
    </source>
</evidence>
<gene>
    <name evidence="14" type="primary">ligA</name>
    <name evidence="16" type="ORF">SAMN05661077_1410</name>
</gene>
<dbReference type="InterPro" id="IPR013839">
    <property type="entry name" value="DNAligase_adenylation"/>
</dbReference>
<feature type="binding site" evidence="14">
    <location>
        <position position="142"/>
    </location>
    <ligand>
        <name>NAD(+)</name>
        <dbReference type="ChEBI" id="CHEBI:57540"/>
    </ligand>
</feature>
<evidence type="ECO:0000256" key="2">
    <source>
        <dbReference type="ARBA" id="ARBA00012722"/>
    </source>
</evidence>
<dbReference type="Pfam" id="PF00533">
    <property type="entry name" value="BRCT"/>
    <property type="match status" value="1"/>
</dbReference>
<keyword evidence="5 14" id="KW-0235">DNA replication</keyword>
<dbReference type="HAMAP" id="MF_01588">
    <property type="entry name" value="DNA_ligase_A"/>
    <property type="match status" value="1"/>
</dbReference>
<feature type="binding site" evidence="14">
    <location>
        <position position="437"/>
    </location>
    <ligand>
        <name>Zn(2+)</name>
        <dbReference type="ChEBI" id="CHEBI:29105"/>
    </ligand>
</feature>
<feature type="binding site" evidence="14">
    <location>
        <position position="319"/>
    </location>
    <ligand>
        <name>NAD(+)</name>
        <dbReference type="ChEBI" id="CHEBI:57540"/>
    </ligand>
</feature>
<dbReference type="SMART" id="SM00292">
    <property type="entry name" value="BRCT"/>
    <property type="match status" value="1"/>
</dbReference>
<evidence type="ECO:0000256" key="13">
    <source>
        <dbReference type="ARBA" id="ARBA00060881"/>
    </source>
</evidence>
<evidence type="ECO:0000256" key="11">
    <source>
        <dbReference type="ARBA" id="ARBA00023204"/>
    </source>
</evidence>
<dbReference type="FunFam" id="2.40.50.140:FF:000012">
    <property type="entry name" value="DNA ligase"/>
    <property type="match status" value="1"/>
</dbReference>
<dbReference type="Pfam" id="PF14520">
    <property type="entry name" value="HHH_5"/>
    <property type="match status" value="1"/>
</dbReference>
<evidence type="ECO:0000313" key="16">
    <source>
        <dbReference type="EMBL" id="SCY16594.1"/>
    </source>
</evidence>
<dbReference type="EMBL" id="FMUN01000003">
    <property type="protein sequence ID" value="SCY16594.1"/>
    <property type="molecule type" value="Genomic_DNA"/>
</dbReference>
<evidence type="ECO:0000256" key="6">
    <source>
        <dbReference type="ARBA" id="ARBA00022723"/>
    </source>
</evidence>
<keyword evidence="17" id="KW-1185">Reference proteome</keyword>
<dbReference type="SUPFAM" id="SSF50249">
    <property type="entry name" value="Nucleic acid-binding proteins"/>
    <property type="match status" value="1"/>
</dbReference>
<evidence type="ECO:0000256" key="7">
    <source>
        <dbReference type="ARBA" id="ARBA00022763"/>
    </source>
</evidence>
<keyword evidence="4 14" id="KW-0436">Ligase</keyword>
<name>A0A0P9C5L8_9GAMM</name>
<dbReference type="GO" id="GO:0006260">
    <property type="term" value="P:DNA replication"/>
    <property type="evidence" value="ECO:0007669"/>
    <property type="project" value="UniProtKB-KW"/>
</dbReference>
<dbReference type="PANTHER" id="PTHR23389:SF9">
    <property type="entry name" value="DNA LIGASE"/>
    <property type="match status" value="1"/>
</dbReference>
<evidence type="ECO:0000256" key="10">
    <source>
        <dbReference type="ARBA" id="ARBA00023027"/>
    </source>
</evidence>
<evidence type="ECO:0000256" key="1">
    <source>
        <dbReference type="ARBA" id="ARBA00004067"/>
    </source>
</evidence>
<feature type="domain" description="BRCT" evidence="15">
    <location>
        <begin position="595"/>
        <end position="676"/>
    </location>
</feature>
<dbReference type="Gene3D" id="2.40.50.140">
    <property type="entry name" value="Nucleic acid-binding proteins"/>
    <property type="match status" value="1"/>
</dbReference>
<dbReference type="PROSITE" id="PS50172">
    <property type="entry name" value="BRCT"/>
    <property type="match status" value="1"/>
</dbReference>
<keyword evidence="8 14" id="KW-0862">Zinc</keyword>
<dbReference type="FunFam" id="1.10.150.20:FF:000007">
    <property type="entry name" value="DNA ligase"/>
    <property type="match status" value="1"/>
</dbReference>
<evidence type="ECO:0000256" key="3">
    <source>
        <dbReference type="ARBA" id="ARBA00013308"/>
    </source>
</evidence>
<dbReference type="InterPro" id="IPR004149">
    <property type="entry name" value="Znf_DNAligase_C4"/>
</dbReference>
<dbReference type="InterPro" id="IPR013840">
    <property type="entry name" value="DNAligase_N"/>
</dbReference>
<evidence type="ECO:0000313" key="17">
    <source>
        <dbReference type="Proteomes" id="UP000183104"/>
    </source>
</evidence>
<dbReference type="InterPro" id="IPR003583">
    <property type="entry name" value="Hlx-hairpin-Hlx_DNA-bd_motif"/>
</dbReference>
<feature type="active site" description="N6-AMP-lysine intermediate" evidence="14">
    <location>
        <position position="121"/>
    </location>
</feature>
<dbReference type="SUPFAM" id="SSF47781">
    <property type="entry name" value="RuvA domain 2-like"/>
    <property type="match status" value="1"/>
</dbReference>
<dbReference type="InterPro" id="IPR012340">
    <property type="entry name" value="NA-bd_OB-fold"/>
</dbReference>
<dbReference type="FunFam" id="1.10.287.610:FF:000002">
    <property type="entry name" value="DNA ligase"/>
    <property type="match status" value="1"/>
</dbReference>
<dbReference type="Gene3D" id="1.10.150.20">
    <property type="entry name" value="5' to 3' exonuclease, C-terminal subdomain"/>
    <property type="match status" value="2"/>
</dbReference>
<reference evidence="17" key="1">
    <citation type="submission" date="2016-10" db="EMBL/GenBank/DDBJ databases">
        <authorList>
            <person name="Varghese N."/>
        </authorList>
    </citation>
    <scope>NUCLEOTIDE SEQUENCE [LARGE SCALE GENOMIC DNA]</scope>
    <source>
        <strain evidence="17">HL 19</strain>
    </source>
</reference>
<dbReference type="GO" id="GO:0005829">
    <property type="term" value="C:cytosol"/>
    <property type="evidence" value="ECO:0007669"/>
    <property type="project" value="TreeGrafter"/>
</dbReference>
<dbReference type="Pfam" id="PF03119">
    <property type="entry name" value="DNA_ligase_ZBD"/>
    <property type="match status" value="1"/>
</dbReference>
<keyword evidence="11 14" id="KW-0234">DNA repair</keyword>
<keyword evidence="9 14" id="KW-0460">Magnesium</keyword>
<feature type="binding site" evidence="14">
    <location>
        <position position="119"/>
    </location>
    <ligand>
        <name>NAD(+)</name>
        <dbReference type="ChEBI" id="CHEBI:57540"/>
    </ligand>
</feature>
<comment type="catalytic activity">
    <reaction evidence="12 14">
        <text>NAD(+) + (deoxyribonucleotide)n-3'-hydroxyl + 5'-phospho-(deoxyribonucleotide)m = (deoxyribonucleotide)n+m + AMP + beta-nicotinamide D-nucleotide.</text>
        <dbReference type="EC" id="6.5.1.2"/>
    </reaction>
</comment>
<evidence type="ECO:0000256" key="5">
    <source>
        <dbReference type="ARBA" id="ARBA00022705"/>
    </source>
</evidence>
<dbReference type="Pfam" id="PF12826">
    <property type="entry name" value="HHH_2"/>
    <property type="match status" value="1"/>
</dbReference>
<keyword evidence="7 14" id="KW-0227">DNA damage</keyword>
<dbReference type="GO" id="GO:0046872">
    <property type="term" value="F:metal ion binding"/>
    <property type="evidence" value="ECO:0007669"/>
    <property type="project" value="UniProtKB-KW"/>
</dbReference>
<dbReference type="Pfam" id="PF01653">
    <property type="entry name" value="DNA_ligase_aden"/>
    <property type="match status" value="1"/>
</dbReference>
<dbReference type="GO" id="GO:0003911">
    <property type="term" value="F:DNA ligase (NAD+) activity"/>
    <property type="evidence" value="ECO:0007669"/>
    <property type="project" value="UniProtKB-UniRule"/>
</dbReference>
<dbReference type="SUPFAM" id="SSF56091">
    <property type="entry name" value="DNA ligase/mRNA capping enzyme, catalytic domain"/>
    <property type="match status" value="1"/>
</dbReference>
<dbReference type="InterPro" id="IPR041663">
    <property type="entry name" value="DisA/LigA_HHH"/>
</dbReference>
<dbReference type="NCBIfam" id="NF005932">
    <property type="entry name" value="PRK07956.1"/>
    <property type="match status" value="1"/>
</dbReference>
<dbReference type="GO" id="GO:0006281">
    <property type="term" value="P:DNA repair"/>
    <property type="evidence" value="ECO:0007669"/>
    <property type="project" value="UniProtKB-KW"/>
</dbReference>
<dbReference type="Proteomes" id="UP000183104">
    <property type="component" value="Unassembled WGS sequence"/>
</dbReference>
<dbReference type="GO" id="GO:0003677">
    <property type="term" value="F:DNA binding"/>
    <property type="evidence" value="ECO:0007669"/>
    <property type="project" value="InterPro"/>
</dbReference>
<feature type="binding site" evidence="14">
    <location>
        <position position="179"/>
    </location>
    <ligand>
        <name>NAD(+)</name>
        <dbReference type="ChEBI" id="CHEBI:57540"/>
    </ligand>
</feature>
<accession>A0A0P9C5L8</accession>
<dbReference type="InterPro" id="IPR018239">
    <property type="entry name" value="DNA_ligase_AS"/>
</dbReference>
<dbReference type="PANTHER" id="PTHR23389">
    <property type="entry name" value="CHROMOSOME TRANSMISSION FIDELITY FACTOR 18"/>
    <property type="match status" value="1"/>
</dbReference>
<dbReference type="EC" id="6.5.1.2" evidence="2 14"/>
<dbReference type="InterPro" id="IPR001357">
    <property type="entry name" value="BRCT_dom"/>
</dbReference>
<dbReference type="NCBIfam" id="TIGR00575">
    <property type="entry name" value="dnlj"/>
    <property type="match status" value="1"/>
</dbReference>
<dbReference type="InterPro" id="IPR004150">
    <property type="entry name" value="NAD_DNA_ligase_OB"/>
</dbReference>
<dbReference type="STRING" id="381306.AN478_08215"/>
<dbReference type="Gene3D" id="3.30.470.30">
    <property type="entry name" value="DNA ligase/mRNA capping enzyme"/>
    <property type="match status" value="1"/>
</dbReference>